<dbReference type="PANTHER" id="PTHR42776:SF27">
    <property type="entry name" value="DIPEPTIDYL PEPTIDASE FAMILY MEMBER 6"/>
    <property type="match status" value="1"/>
</dbReference>
<accession>A0A7W6JP64</accession>
<name>A0A7W6JP64_9SPHN</name>
<evidence type="ECO:0000313" key="5">
    <source>
        <dbReference type="Proteomes" id="UP000557392"/>
    </source>
</evidence>
<evidence type="ECO:0000313" key="4">
    <source>
        <dbReference type="EMBL" id="MBB4096956.1"/>
    </source>
</evidence>
<dbReference type="SUPFAM" id="SSF53474">
    <property type="entry name" value="alpha/beta-Hydrolases"/>
    <property type="match status" value="1"/>
</dbReference>
<dbReference type="GO" id="GO:0004252">
    <property type="term" value="F:serine-type endopeptidase activity"/>
    <property type="evidence" value="ECO:0007669"/>
    <property type="project" value="TreeGrafter"/>
</dbReference>
<dbReference type="InterPro" id="IPR029058">
    <property type="entry name" value="AB_hydrolase_fold"/>
</dbReference>
<dbReference type="AlphaFoldDB" id="A0A7W6JP64"/>
<comment type="caution">
    <text evidence="4">The sequence shown here is derived from an EMBL/GenBank/DDBJ whole genome shotgun (WGS) entry which is preliminary data.</text>
</comment>
<dbReference type="Pfam" id="PF00326">
    <property type="entry name" value="Peptidase_S9"/>
    <property type="match status" value="1"/>
</dbReference>
<dbReference type="Proteomes" id="UP000557392">
    <property type="component" value="Unassembled WGS sequence"/>
</dbReference>
<feature type="signal peptide" evidence="2">
    <location>
        <begin position="1"/>
        <end position="31"/>
    </location>
</feature>
<gene>
    <name evidence="4" type="ORF">GGR46_000489</name>
</gene>
<evidence type="ECO:0000256" key="1">
    <source>
        <dbReference type="ARBA" id="ARBA00022801"/>
    </source>
</evidence>
<evidence type="ECO:0000259" key="3">
    <source>
        <dbReference type="Pfam" id="PF00326"/>
    </source>
</evidence>
<keyword evidence="4" id="KW-0031">Aminopeptidase</keyword>
<organism evidence="4 5">
    <name type="scientific">Sphingomonas kyeonggiensis</name>
    <dbReference type="NCBI Taxonomy" id="1268553"/>
    <lineage>
        <taxon>Bacteria</taxon>
        <taxon>Pseudomonadati</taxon>
        <taxon>Pseudomonadota</taxon>
        <taxon>Alphaproteobacteria</taxon>
        <taxon>Sphingomonadales</taxon>
        <taxon>Sphingomonadaceae</taxon>
        <taxon>Sphingomonas</taxon>
    </lineage>
</organism>
<sequence>MRGKWFGSTALAAAALGIGFPAAVSSQTAPAASSVPTAAPAARPTRFDTSVFAELPAIEAPSLSPSGNKIAARIAVNGVQYFGIYPIGGGDPAIVALGDTDLNWWRWVNDDWLVIGIGQMVPVESEEWYLTRAFGVKADGKKLVKLNKETAGQNGSDLVWVARDGSPRVLLASQNSIYGDNADFWPRVDEIDVTTGRAKRVQSGQSSVWNWYADGNGIVRMGYGLSDDGRKRRLYYRQQRGEPFRVIDKTTSIDDSLEVPALFLNDPTKALIIGDDAEGYSALYEYDLTKLERGKQLFASKGYDIGGLWSDPTGAGYLGIDVTRDRPGMVWTDPAMIALQKRLDAMIKGGQPEIISMSRDHGTVIFRAGAASGPGGYFLFHAADGTVEMIGSVNRTLGMKLVHPVRTIRYKARDGLEIPAVLTLPSGDPHNAPLIVMPHGGPFARDTEEWDWWTQFLADRGYVVIQPNYRGSSGYGTKFTRKGLGQWGLAMQDDLDDAVTALAGQGMIDPKRVCMVGASYGGYAAMRAAQRDGSRYRCAVSYAGVSDLNRMLRFNSNFLGAGARQDWLRQQVGDLKGVSPLNFPEQFSTPILVVHGKKDRTVPVSQSRLMAKRLKDAGKNATYIEQPEGDHHFTREADRLEFLKALEAFLAKYNPA</sequence>
<dbReference type="GO" id="GO:0006508">
    <property type="term" value="P:proteolysis"/>
    <property type="evidence" value="ECO:0007669"/>
    <property type="project" value="InterPro"/>
</dbReference>
<protein>
    <submittedName>
        <fullName evidence="4">Dipeptidyl aminopeptidase/acylaminoacyl peptidase</fullName>
    </submittedName>
</protein>
<proteinExistence type="predicted"/>
<keyword evidence="1" id="KW-0378">Hydrolase</keyword>
<keyword evidence="5" id="KW-1185">Reference proteome</keyword>
<feature type="domain" description="Peptidase S9 prolyl oligopeptidase catalytic" evidence="3">
    <location>
        <begin position="451"/>
        <end position="653"/>
    </location>
</feature>
<dbReference type="PANTHER" id="PTHR42776">
    <property type="entry name" value="SERINE PEPTIDASE S9 FAMILY MEMBER"/>
    <property type="match status" value="1"/>
</dbReference>
<feature type="chain" id="PRO_5030558430" evidence="2">
    <location>
        <begin position="32"/>
        <end position="656"/>
    </location>
</feature>
<evidence type="ECO:0000256" key="2">
    <source>
        <dbReference type="SAM" id="SignalP"/>
    </source>
</evidence>
<dbReference type="EMBL" id="JACIEH010000001">
    <property type="protein sequence ID" value="MBB4096956.1"/>
    <property type="molecule type" value="Genomic_DNA"/>
</dbReference>
<keyword evidence="2" id="KW-0732">Signal</keyword>
<reference evidence="4 5" key="1">
    <citation type="submission" date="2020-08" db="EMBL/GenBank/DDBJ databases">
        <title>Genomic Encyclopedia of Type Strains, Phase IV (KMG-IV): sequencing the most valuable type-strain genomes for metagenomic binning, comparative biology and taxonomic classification.</title>
        <authorList>
            <person name="Goeker M."/>
        </authorList>
    </citation>
    <scope>NUCLEOTIDE SEQUENCE [LARGE SCALE GENOMIC DNA]</scope>
    <source>
        <strain evidence="4 5">DSM 101806</strain>
    </source>
</reference>
<dbReference type="InterPro" id="IPR001375">
    <property type="entry name" value="Peptidase_S9_cat"/>
</dbReference>
<dbReference type="RefSeq" id="WP_183994243.1">
    <property type="nucleotide sequence ID" value="NZ_JACIEH010000001.1"/>
</dbReference>
<keyword evidence="4" id="KW-0645">Protease</keyword>
<dbReference type="GO" id="GO:0004177">
    <property type="term" value="F:aminopeptidase activity"/>
    <property type="evidence" value="ECO:0007669"/>
    <property type="project" value="UniProtKB-KW"/>
</dbReference>
<dbReference type="Gene3D" id="3.40.50.1820">
    <property type="entry name" value="alpha/beta hydrolase"/>
    <property type="match status" value="1"/>
</dbReference>